<dbReference type="AlphaFoldDB" id="A0A6J6UT70"/>
<reference evidence="1" key="1">
    <citation type="submission" date="2020-05" db="EMBL/GenBank/DDBJ databases">
        <authorList>
            <person name="Chiriac C."/>
            <person name="Salcher M."/>
            <person name="Ghai R."/>
            <person name="Kavagutti S V."/>
        </authorList>
    </citation>
    <scope>NUCLEOTIDE SEQUENCE</scope>
</reference>
<name>A0A6J6UT70_9ZZZZ</name>
<dbReference type="EMBL" id="CAEZZJ010000105">
    <property type="protein sequence ID" value="CAB4761963.1"/>
    <property type="molecule type" value="Genomic_DNA"/>
</dbReference>
<proteinExistence type="predicted"/>
<sequence length="171" mass="19103">MAELLDVELSELIGVVTEIDYEFGDFATMQRAGALAFNDLLASFIKDGRCKDKALIALVLVRLDDLQVRDYAMGITDSENIEHLFNMWRWLLQIAPAGYLAPIAALYSAVSYEKGDCDLALAALEQALRDDPKYPLALLLRRVYLAGWPAESFATMRKELHPKVCAALFSE</sequence>
<organism evidence="1">
    <name type="scientific">freshwater metagenome</name>
    <dbReference type="NCBI Taxonomy" id="449393"/>
    <lineage>
        <taxon>unclassified sequences</taxon>
        <taxon>metagenomes</taxon>
        <taxon>ecological metagenomes</taxon>
    </lineage>
</organism>
<protein>
    <submittedName>
        <fullName evidence="1">Unannotated protein</fullName>
    </submittedName>
</protein>
<dbReference type="InterPro" id="IPR025447">
    <property type="entry name" value="DUF4192"/>
</dbReference>
<gene>
    <name evidence="1" type="ORF">UFOPK2852_00837</name>
</gene>
<evidence type="ECO:0000313" key="1">
    <source>
        <dbReference type="EMBL" id="CAB4761963.1"/>
    </source>
</evidence>
<accession>A0A6J6UT70</accession>
<dbReference type="Pfam" id="PF13830">
    <property type="entry name" value="DUF4192"/>
    <property type="match status" value="1"/>
</dbReference>